<evidence type="ECO:0000313" key="1">
    <source>
        <dbReference type="EMBL" id="CAF1823548.1"/>
    </source>
</evidence>
<proteinExistence type="predicted"/>
<protein>
    <submittedName>
        <fullName evidence="1">(rape) hypothetical protein</fullName>
    </submittedName>
</protein>
<sequence length="47" mass="5393">MSSSCDYHMWRTVGDVSVTISSVLLHHKPTTDTRARRRNMEVESSNN</sequence>
<gene>
    <name evidence="1" type="ORF">DARMORV10_C04P17450.1</name>
</gene>
<organism evidence="1">
    <name type="scientific">Brassica napus</name>
    <name type="common">Rape</name>
    <dbReference type="NCBI Taxonomy" id="3708"/>
    <lineage>
        <taxon>Eukaryota</taxon>
        <taxon>Viridiplantae</taxon>
        <taxon>Streptophyta</taxon>
        <taxon>Embryophyta</taxon>
        <taxon>Tracheophyta</taxon>
        <taxon>Spermatophyta</taxon>
        <taxon>Magnoliopsida</taxon>
        <taxon>eudicotyledons</taxon>
        <taxon>Gunneridae</taxon>
        <taxon>Pentapetalae</taxon>
        <taxon>rosids</taxon>
        <taxon>malvids</taxon>
        <taxon>Brassicales</taxon>
        <taxon>Brassicaceae</taxon>
        <taxon>Brassiceae</taxon>
        <taxon>Brassica</taxon>
    </lineage>
</organism>
<accession>A0A816J7Y4</accession>
<dbReference type="EMBL" id="HG994368">
    <property type="protein sequence ID" value="CAF1823548.1"/>
    <property type="molecule type" value="Genomic_DNA"/>
</dbReference>
<dbReference type="AlphaFoldDB" id="A0A816J7Y4"/>
<reference evidence="1" key="1">
    <citation type="submission" date="2021-01" db="EMBL/GenBank/DDBJ databases">
        <authorList>
            <consortium name="Genoscope - CEA"/>
            <person name="William W."/>
        </authorList>
    </citation>
    <scope>NUCLEOTIDE SEQUENCE</scope>
</reference>
<dbReference type="Proteomes" id="UP001295469">
    <property type="component" value="Chromosome C04"/>
</dbReference>
<name>A0A816J7Y4_BRANA</name>